<feature type="domain" description="HTH luxR-type" evidence="5">
    <location>
        <begin position="885"/>
        <end position="950"/>
    </location>
</feature>
<keyword evidence="2" id="KW-0238">DNA-binding</keyword>
<dbReference type="PROSITE" id="PS50043">
    <property type="entry name" value="HTH_LUXR_2"/>
    <property type="match status" value="1"/>
</dbReference>
<dbReference type="SMART" id="SM00382">
    <property type="entry name" value="AAA"/>
    <property type="match status" value="1"/>
</dbReference>
<dbReference type="InterPro" id="IPR049945">
    <property type="entry name" value="AAA_22"/>
</dbReference>
<dbReference type="InterPro" id="IPR059106">
    <property type="entry name" value="WHD_MalT"/>
</dbReference>
<dbReference type="SMART" id="SM00421">
    <property type="entry name" value="HTH_LUXR"/>
    <property type="match status" value="1"/>
</dbReference>
<dbReference type="GO" id="GO:0016887">
    <property type="term" value="F:ATP hydrolysis activity"/>
    <property type="evidence" value="ECO:0007669"/>
    <property type="project" value="InterPro"/>
</dbReference>
<evidence type="ECO:0000256" key="3">
    <source>
        <dbReference type="ARBA" id="ARBA00023163"/>
    </source>
</evidence>
<evidence type="ECO:0000313" key="6">
    <source>
        <dbReference type="EMBL" id="AZS82938.1"/>
    </source>
</evidence>
<reference evidence="6 8" key="2">
    <citation type="submission" date="2018-12" db="EMBL/GenBank/DDBJ databases">
        <title>Streptomyces griseoviridis F1-27 complete genome.</title>
        <authorList>
            <person name="Mariita R.M."/>
            <person name="Sello J.K."/>
        </authorList>
    </citation>
    <scope>NUCLEOTIDE SEQUENCE [LARGE SCALE GENOMIC DNA]</scope>
    <source>
        <strain evidence="6 8">F1-27</strain>
    </source>
</reference>
<dbReference type="InterPro" id="IPR027417">
    <property type="entry name" value="P-loop_NTPase"/>
</dbReference>
<evidence type="ECO:0000256" key="1">
    <source>
        <dbReference type="ARBA" id="ARBA00023015"/>
    </source>
</evidence>
<dbReference type="Pfam" id="PF00196">
    <property type="entry name" value="GerE"/>
    <property type="match status" value="1"/>
</dbReference>
<feature type="region of interest" description="Disordered" evidence="4">
    <location>
        <begin position="855"/>
        <end position="877"/>
    </location>
</feature>
<evidence type="ECO:0000256" key="2">
    <source>
        <dbReference type="ARBA" id="ARBA00023125"/>
    </source>
</evidence>
<sequence>MVHTPVPRPPPRASRDGRALSTAGEPILSTRFDVPPVPPTFVRRGRLLERLADGVAGPLTLVTGPAGAGKTLCVADWITSTPVPWPTVWLTMEQGDTSPGAFWAYVIEAMRHHGVPTPPGVGNPTRADDIGSLSPARLAAHLNGRAGPVLLVLDEFDRASSREVAEQVEFVLRHAGRGLRLVLISRSDPLLPLHRWRAADEITEIRAPDLAFRPEETSALLLRHGLNPTNETVRRLAGRTEGWAAGTRLYALAMTRSDDPERCLADFDPGHGSVADFLLAEVLAGQSAEAQELLLRASVLTQVHPGLADALTGGRRAEGILAELERANAFVTTVGRSRYRIHPLFAQALRARLRDRRPGLERELRHTAARWLSEAGHLDDALPQAAAAGDWECAADLFVGSLAVGRLLTDIDPESLDADLARMPPDLPGAAPSLVRAARRLARYDVAAGVVHLRRAEAEMRRAEAELRRPQNDVAARLTLALLRVLASRLLGSADMAEAAALTAERLGRLLPAERMAGHPELPALLLSDLGAAQLWAGRLDFARRTLSAAVDLPDLPATAGPRYEALGRIALIDSLRGRYGEADESARAATLVAERAGLPVGRRSGVVALVLAGIAVERDQLGAARAHLRRAGASAGAGGDPVVASGIALLNSRLLLAEGDPRAALRALSEADGRSPAGVRSPWVNERTALAEATADLVGGDPGAALRALDATTARSPECAADRTRCAGDRTERAPDSPGCAVLSPECAVVAARAHLALGDHASALALLASHPVAPDGGPALVVRAVLARAEVAERLGDTRTARHLAVRALDLARPEQLRRPFLEAGPWLGRALRGSRMPADGWLPAATDVAHRRVGQPDPARPTEPGAARPTEPGAVGRADAVRAVVVEPLSRRECDVLRQVAQLKSTEEVADDLFLSVNTVKSHLKSIFRKLGANRRGEAVRRAQELDLL</sequence>
<dbReference type="EMBL" id="CP029078">
    <property type="protein sequence ID" value="QCN90212.1"/>
    <property type="molecule type" value="Genomic_DNA"/>
</dbReference>
<dbReference type="Pfam" id="PF17874">
    <property type="entry name" value="TPR_MalT"/>
    <property type="match status" value="1"/>
</dbReference>
<keyword evidence="1" id="KW-0805">Transcription regulation</keyword>
<evidence type="ECO:0000313" key="7">
    <source>
        <dbReference type="EMBL" id="QCN90212.1"/>
    </source>
</evidence>
<evidence type="ECO:0000259" key="5">
    <source>
        <dbReference type="PROSITE" id="PS50043"/>
    </source>
</evidence>
<dbReference type="InterPro" id="IPR036388">
    <property type="entry name" value="WH-like_DNA-bd_sf"/>
</dbReference>
<protein>
    <submittedName>
        <fullName evidence="6">Helix-turn-helix transcriptional regulator</fullName>
    </submittedName>
</protein>
<evidence type="ECO:0000313" key="8">
    <source>
        <dbReference type="Proteomes" id="UP000271291"/>
    </source>
</evidence>
<dbReference type="OrthoDB" id="134985at2"/>
<name>A0A3S9Z5G4_STRGD</name>
<dbReference type="Pfam" id="PF13401">
    <property type="entry name" value="AAA_22"/>
    <property type="match status" value="1"/>
</dbReference>
<dbReference type="AlphaFoldDB" id="A0A3S9Z5G4"/>
<dbReference type="EMBL" id="CP034687">
    <property type="protein sequence ID" value="AZS82938.1"/>
    <property type="molecule type" value="Genomic_DNA"/>
</dbReference>
<dbReference type="Proteomes" id="UP000501753">
    <property type="component" value="Chromosome"/>
</dbReference>
<dbReference type="SUPFAM" id="SSF46894">
    <property type="entry name" value="C-terminal effector domain of the bipartite response regulators"/>
    <property type="match status" value="1"/>
</dbReference>
<dbReference type="PANTHER" id="PTHR44688:SF16">
    <property type="entry name" value="DNA-BINDING TRANSCRIPTIONAL ACTIVATOR DEVR_DOSR"/>
    <property type="match status" value="1"/>
</dbReference>
<dbReference type="Pfam" id="PF25873">
    <property type="entry name" value="WHD_MalT"/>
    <property type="match status" value="1"/>
</dbReference>
<dbReference type="Proteomes" id="UP000271291">
    <property type="component" value="Chromosome"/>
</dbReference>
<dbReference type="GO" id="GO:0006355">
    <property type="term" value="P:regulation of DNA-templated transcription"/>
    <property type="evidence" value="ECO:0007669"/>
    <property type="project" value="InterPro"/>
</dbReference>
<accession>A0A3S9Z5G4</accession>
<dbReference type="KEGG" id="sgd:ELQ87_00455"/>
<reference evidence="7 9" key="1">
    <citation type="submission" date="2018-04" db="EMBL/GenBank/DDBJ databases">
        <title>Complete genome sequences of Streptomyces griseoviridis K61 and characterization of antagonistic properties of biological control agents.</title>
        <authorList>
            <person name="Mariita R.M."/>
            <person name="Sello J.K."/>
        </authorList>
    </citation>
    <scope>NUCLEOTIDE SEQUENCE [LARGE SCALE GENOMIC DNA]</scope>
    <source>
        <strain evidence="7 9">K61</strain>
    </source>
</reference>
<dbReference type="InterPro" id="IPR003593">
    <property type="entry name" value="AAA+_ATPase"/>
</dbReference>
<dbReference type="SUPFAM" id="SSF52540">
    <property type="entry name" value="P-loop containing nucleoside triphosphate hydrolases"/>
    <property type="match status" value="1"/>
</dbReference>
<dbReference type="InterPro" id="IPR041617">
    <property type="entry name" value="TPR_MalT"/>
</dbReference>
<dbReference type="InterPro" id="IPR000792">
    <property type="entry name" value="Tscrpt_reg_LuxR_C"/>
</dbReference>
<dbReference type="PANTHER" id="PTHR44688">
    <property type="entry name" value="DNA-BINDING TRANSCRIPTIONAL ACTIVATOR DEVR_DOSR"/>
    <property type="match status" value="1"/>
</dbReference>
<dbReference type="InterPro" id="IPR016032">
    <property type="entry name" value="Sig_transdc_resp-reg_C-effctor"/>
</dbReference>
<gene>
    <name evidence="7" type="ORF">DDJ31_38905</name>
    <name evidence="6" type="ORF">ELQ87_00455</name>
</gene>
<keyword evidence="9" id="KW-1185">Reference proteome</keyword>
<dbReference type="PRINTS" id="PR00038">
    <property type="entry name" value="HTHLUXR"/>
</dbReference>
<dbReference type="CDD" id="cd06170">
    <property type="entry name" value="LuxR_C_like"/>
    <property type="match status" value="1"/>
</dbReference>
<dbReference type="Gene3D" id="1.25.40.10">
    <property type="entry name" value="Tetratricopeptide repeat domain"/>
    <property type="match status" value="1"/>
</dbReference>
<dbReference type="Gene3D" id="1.10.10.10">
    <property type="entry name" value="Winged helix-like DNA-binding domain superfamily/Winged helix DNA-binding domain"/>
    <property type="match status" value="1"/>
</dbReference>
<keyword evidence="3" id="KW-0804">Transcription</keyword>
<dbReference type="Gene3D" id="3.40.50.300">
    <property type="entry name" value="P-loop containing nucleotide triphosphate hydrolases"/>
    <property type="match status" value="1"/>
</dbReference>
<dbReference type="GO" id="GO:0003677">
    <property type="term" value="F:DNA binding"/>
    <property type="evidence" value="ECO:0007669"/>
    <property type="project" value="UniProtKB-KW"/>
</dbReference>
<organism evidence="6 8">
    <name type="scientific">Streptomyces griseoviridis</name>
    <dbReference type="NCBI Taxonomy" id="45398"/>
    <lineage>
        <taxon>Bacteria</taxon>
        <taxon>Bacillati</taxon>
        <taxon>Actinomycetota</taxon>
        <taxon>Actinomycetes</taxon>
        <taxon>Kitasatosporales</taxon>
        <taxon>Streptomycetaceae</taxon>
        <taxon>Streptomyces</taxon>
    </lineage>
</organism>
<evidence type="ECO:0000256" key="4">
    <source>
        <dbReference type="SAM" id="MobiDB-lite"/>
    </source>
</evidence>
<dbReference type="InterPro" id="IPR011990">
    <property type="entry name" value="TPR-like_helical_dom_sf"/>
</dbReference>
<evidence type="ECO:0000313" key="9">
    <source>
        <dbReference type="Proteomes" id="UP000501753"/>
    </source>
</evidence>
<proteinExistence type="predicted"/>